<dbReference type="AlphaFoldDB" id="A0A3P8V5U4"/>
<evidence type="ECO:0000313" key="2">
    <source>
        <dbReference type="Proteomes" id="UP000265120"/>
    </source>
</evidence>
<proteinExistence type="predicted"/>
<name>A0A3P8V5U4_CYNSE</name>
<reference evidence="1" key="3">
    <citation type="submission" date="2025-09" db="UniProtKB">
        <authorList>
            <consortium name="Ensembl"/>
        </authorList>
    </citation>
    <scope>IDENTIFICATION</scope>
</reference>
<evidence type="ECO:0000313" key="1">
    <source>
        <dbReference type="Ensembl" id="ENSCSEP00000009922.1"/>
    </source>
</evidence>
<dbReference type="OMA" id="INCNLMF"/>
<reference evidence="1" key="2">
    <citation type="submission" date="2025-08" db="UniProtKB">
        <authorList>
            <consortium name="Ensembl"/>
        </authorList>
    </citation>
    <scope>IDENTIFICATION</scope>
</reference>
<dbReference type="InParanoid" id="A0A3P8V5U4"/>
<keyword evidence="2" id="KW-1185">Reference proteome</keyword>
<dbReference type="Ensembl" id="ENSCSET00000010040.1">
    <property type="protein sequence ID" value="ENSCSEP00000009922.1"/>
    <property type="gene ID" value="ENSCSEG00000006372.1"/>
</dbReference>
<reference evidence="1 2" key="1">
    <citation type="journal article" date="2014" name="Nat. Genet.">
        <title>Whole-genome sequence of a flatfish provides insights into ZW sex chromosome evolution and adaptation to a benthic lifestyle.</title>
        <authorList>
            <person name="Chen S."/>
            <person name="Zhang G."/>
            <person name="Shao C."/>
            <person name="Huang Q."/>
            <person name="Liu G."/>
            <person name="Zhang P."/>
            <person name="Song W."/>
            <person name="An N."/>
            <person name="Chalopin D."/>
            <person name="Volff J.N."/>
            <person name="Hong Y."/>
            <person name="Li Q."/>
            <person name="Sha Z."/>
            <person name="Zhou H."/>
            <person name="Xie M."/>
            <person name="Yu Q."/>
            <person name="Liu Y."/>
            <person name="Xiang H."/>
            <person name="Wang N."/>
            <person name="Wu K."/>
            <person name="Yang C."/>
            <person name="Zhou Q."/>
            <person name="Liao X."/>
            <person name="Yang L."/>
            <person name="Hu Q."/>
            <person name="Zhang J."/>
            <person name="Meng L."/>
            <person name="Jin L."/>
            <person name="Tian Y."/>
            <person name="Lian J."/>
            <person name="Yang J."/>
            <person name="Miao G."/>
            <person name="Liu S."/>
            <person name="Liang Z."/>
            <person name="Yan F."/>
            <person name="Li Y."/>
            <person name="Sun B."/>
            <person name="Zhang H."/>
            <person name="Zhang J."/>
            <person name="Zhu Y."/>
            <person name="Du M."/>
            <person name="Zhao Y."/>
            <person name="Schartl M."/>
            <person name="Tang Q."/>
            <person name="Wang J."/>
        </authorList>
    </citation>
    <scope>NUCLEOTIDE SEQUENCE</scope>
</reference>
<protein>
    <submittedName>
        <fullName evidence="1">Uncharacterized protein</fullName>
    </submittedName>
</protein>
<organism evidence="1 2">
    <name type="scientific">Cynoglossus semilaevis</name>
    <name type="common">Tongue sole</name>
    <dbReference type="NCBI Taxonomy" id="244447"/>
    <lineage>
        <taxon>Eukaryota</taxon>
        <taxon>Metazoa</taxon>
        <taxon>Chordata</taxon>
        <taxon>Craniata</taxon>
        <taxon>Vertebrata</taxon>
        <taxon>Euteleostomi</taxon>
        <taxon>Actinopterygii</taxon>
        <taxon>Neopterygii</taxon>
        <taxon>Teleostei</taxon>
        <taxon>Neoteleostei</taxon>
        <taxon>Acanthomorphata</taxon>
        <taxon>Carangaria</taxon>
        <taxon>Pleuronectiformes</taxon>
        <taxon>Pleuronectoidei</taxon>
        <taxon>Cynoglossidae</taxon>
        <taxon>Cynoglossinae</taxon>
        <taxon>Cynoglossus</taxon>
    </lineage>
</organism>
<accession>A0A3P8V5U4</accession>
<dbReference type="GeneTree" id="ENSGT00950000183286"/>
<dbReference type="Proteomes" id="UP000265120">
    <property type="component" value="Chromosome 15"/>
</dbReference>
<sequence>MTETLRVPDLGGLPPSTAVRTNLCSGCFSLSNGFCRTKNGILSSPLSLICTLKYSL</sequence>